<dbReference type="Proteomes" id="UP000324222">
    <property type="component" value="Unassembled WGS sequence"/>
</dbReference>
<comment type="caution">
    <text evidence="2">The sequence shown here is derived from an EMBL/GenBank/DDBJ whole genome shotgun (WGS) entry which is preliminary data.</text>
</comment>
<keyword evidence="3" id="KW-1185">Reference proteome</keyword>
<evidence type="ECO:0000313" key="2">
    <source>
        <dbReference type="EMBL" id="MPC62869.1"/>
    </source>
</evidence>
<dbReference type="EMBL" id="VSRR010020139">
    <property type="protein sequence ID" value="MPC62869.1"/>
    <property type="molecule type" value="Genomic_DNA"/>
</dbReference>
<name>A0A5B7GZ42_PORTR</name>
<feature type="region of interest" description="Disordered" evidence="1">
    <location>
        <begin position="1"/>
        <end position="20"/>
    </location>
</feature>
<accession>A0A5B7GZ42</accession>
<proteinExistence type="predicted"/>
<evidence type="ECO:0000256" key="1">
    <source>
        <dbReference type="SAM" id="MobiDB-lite"/>
    </source>
</evidence>
<evidence type="ECO:0000313" key="3">
    <source>
        <dbReference type="Proteomes" id="UP000324222"/>
    </source>
</evidence>
<gene>
    <name evidence="2" type="ORF">E2C01_056959</name>
</gene>
<organism evidence="2 3">
    <name type="scientific">Portunus trituberculatus</name>
    <name type="common">Swimming crab</name>
    <name type="synonym">Neptunus trituberculatus</name>
    <dbReference type="NCBI Taxonomy" id="210409"/>
    <lineage>
        <taxon>Eukaryota</taxon>
        <taxon>Metazoa</taxon>
        <taxon>Ecdysozoa</taxon>
        <taxon>Arthropoda</taxon>
        <taxon>Crustacea</taxon>
        <taxon>Multicrustacea</taxon>
        <taxon>Malacostraca</taxon>
        <taxon>Eumalacostraca</taxon>
        <taxon>Eucarida</taxon>
        <taxon>Decapoda</taxon>
        <taxon>Pleocyemata</taxon>
        <taxon>Brachyura</taxon>
        <taxon>Eubrachyura</taxon>
        <taxon>Portunoidea</taxon>
        <taxon>Portunidae</taxon>
        <taxon>Portuninae</taxon>
        <taxon>Portunus</taxon>
    </lineage>
</organism>
<reference evidence="2 3" key="1">
    <citation type="submission" date="2019-05" db="EMBL/GenBank/DDBJ databases">
        <title>Another draft genome of Portunus trituberculatus and its Hox gene families provides insights of decapod evolution.</title>
        <authorList>
            <person name="Jeong J.-H."/>
            <person name="Song I."/>
            <person name="Kim S."/>
            <person name="Choi T."/>
            <person name="Kim D."/>
            <person name="Ryu S."/>
            <person name="Kim W."/>
        </authorList>
    </citation>
    <scope>NUCLEOTIDE SEQUENCE [LARGE SCALE GENOMIC DNA]</scope>
    <source>
        <tissue evidence="2">Muscle</tissue>
    </source>
</reference>
<sequence length="72" mass="8220">MTLRQSSPRLGSRERDIIRRPSSRKKLFAKRFHSLAETCARGCRMPPGKTGKVLCEEVGDSPRVCHRSPIRQ</sequence>
<dbReference type="AlphaFoldDB" id="A0A5B7GZ42"/>
<protein>
    <submittedName>
        <fullName evidence="2">Uncharacterized protein</fullName>
    </submittedName>
</protein>